<keyword evidence="2 4" id="KW-1003">Cell membrane</keyword>
<reference evidence="5 6" key="1">
    <citation type="submission" date="2024-06" db="EMBL/GenBank/DDBJ databases">
        <title>Genomic Encyclopedia of Type Strains, Phase IV (KMG-IV): sequencing the most valuable type-strain genomes for metagenomic binning, comparative biology and taxonomic classification.</title>
        <authorList>
            <person name="Goeker M."/>
        </authorList>
    </citation>
    <scope>NUCLEOTIDE SEQUENCE [LARGE SCALE GENOMIC DNA]</scope>
    <source>
        <strain evidence="5 6">DSM 28302</strain>
    </source>
</reference>
<evidence type="ECO:0000256" key="1">
    <source>
        <dbReference type="ARBA" id="ARBA00004922"/>
    </source>
</evidence>
<comment type="subcellular location">
    <subcellularLocation>
        <location evidence="4">Cell membrane</location>
        <topology evidence="4">Peripheral membrane protein</topology>
    </subcellularLocation>
</comment>
<comment type="function">
    <text evidence="4">Required for polymorphic O-glycosylation of the serine-rich repeat protein in this bacteria. A stabilizing protein that is part of the accessory SecA2/SecY2 system specifically required to export serine-rich repeat cell wall proteins usually encoded upstream in the same operon. The GtfA-GtfB complex adds GlcNAc from UDP-GlcNAc to the substrate protein, attaching the first sugar residue. Stabilizes the glycosylation activity of GtfA. Has no N-acetylglucosaminyl transferase activity on its own.</text>
</comment>
<comment type="pathway">
    <text evidence="1 4">Protein modification; protein glycosylation.</text>
</comment>
<dbReference type="EMBL" id="JBEPLN010000004">
    <property type="protein sequence ID" value="MET3633753.1"/>
    <property type="molecule type" value="Genomic_DNA"/>
</dbReference>
<protein>
    <recommendedName>
        <fullName evidence="4">UDP-N-acetylglucosamine--peptide N-acetylglucosaminyltransferase stabilizing protein GtfB</fullName>
    </recommendedName>
    <alternativeName>
        <fullName evidence="4">Glycosyltransferase stabilizing protein GtfB</fullName>
    </alternativeName>
</protein>
<organism evidence="5 6">
    <name type="scientific">Streptococcus porcorum</name>
    <dbReference type="NCBI Taxonomy" id="701526"/>
    <lineage>
        <taxon>Bacteria</taxon>
        <taxon>Bacillati</taxon>
        <taxon>Bacillota</taxon>
        <taxon>Bacilli</taxon>
        <taxon>Lactobacillales</taxon>
        <taxon>Streptococcaceae</taxon>
        <taxon>Streptococcus</taxon>
    </lineage>
</organism>
<evidence type="ECO:0000313" key="5">
    <source>
        <dbReference type="EMBL" id="MET3633753.1"/>
    </source>
</evidence>
<comment type="subunit">
    <text evidence="4">Forms a heterotetramer with 2 subunits each of GtfA and GtfB. Part of the accessory SecA2/SecY2 protein translocation apparatus.</text>
</comment>
<evidence type="ECO:0000256" key="3">
    <source>
        <dbReference type="ARBA" id="ARBA00023136"/>
    </source>
</evidence>
<dbReference type="Proteomes" id="UP001549037">
    <property type="component" value="Unassembled WGS sequence"/>
</dbReference>
<gene>
    <name evidence="4" type="primary">gtfB</name>
    <name evidence="5" type="ORF">ABID28_000386</name>
</gene>
<comment type="similarity">
    <text evidence="4">Belongs to the GtfB family.</text>
</comment>
<proteinExistence type="inferred from homology"/>
<dbReference type="NCBIfam" id="TIGR02919">
    <property type="entry name" value="accessory Sec system glycosylation chaperone GtfB"/>
    <property type="match status" value="1"/>
</dbReference>
<keyword evidence="6" id="KW-1185">Reference proteome</keyword>
<keyword evidence="3 4" id="KW-0472">Membrane</keyword>
<sequence length="440" mass="50447">MINLFDTYTQDSWDLHYSLLVSGYNNPTIVINDDGFLPNDVTSPYLFFTGFDPRAEETPLYFNQVSVPEFWEIRGNNSQGEIYNYAEKKGHIHYTTPSHKRLVKAVDWYDDRGKTRLTDRYNKQGYRFAQTVYNLDGQAVLTSYFNADNQEVLVENHHTGDVTLNYKNQVYIFKSRSEFIVFYLKEAQFELDRIFYNSLSTPFLVAHQLGGSRKDILFWQEEIGSDIPGNMQLLLNNIDNQTKIMVQDKAIYAKISSLLPENQAHKVSYLGVIYPTTRENKNRKEALIFTNSDQIEQLPKLVAQLPNLHFHVGAVTEMSSRLTDLGKYSNVTLYPNISTAMVQRLQDQCDIYLDINQGSEILSAVRTAFENKMLILAFVNTLHHAKYVAKQHVYLSSAVDQLIMLLKDVLDGHQTLPALVEQQESALSIATATDYQTLIG</sequence>
<dbReference type="RefSeq" id="WP_354367575.1">
    <property type="nucleotide sequence ID" value="NZ_JBEPLN010000004.1"/>
</dbReference>
<comment type="caution">
    <text evidence="5">The sequence shown here is derived from an EMBL/GenBank/DDBJ whole genome shotgun (WGS) entry which is preliminary data.</text>
</comment>
<evidence type="ECO:0000313" key="6">
    <source>
        <dbReference type="Proteomes" id="UP001549037"/>
    </source>
</evidence>
<evidence type="ECO:0000256" key="4">
    <source>
        <dbReference type="HAMAP-Rule" id="MF_01473"/>
    </source>
</evidence>
<accession>A0ABV2JEV4</accession>
<evidence type="ECO:0000256" key="2">
    <source>
        <dbReference type="ARBA" id="ARBA00022475"/>
    </source>
</evidence>
<name>A0ABV2JEV4_9STRE</name>
<dbReference type="HAMAP" id="MF_01473">
    <property type="entry name" value="GtfB"/>
    <property type="match status" value="1"/>
</dbReference>
<dbReference type="InterPro" id="IPR014268">
    <property type="entry name" value="GtfB"/>
</dbReference>